<accession>A0ABD2PTR9</accession>
<reference evidence="1 2" key="1">
    <citation type="submission" date="2024-11" db="EMBL/GenBank/DDBJ databases">
        <title>Adaptive evolution of stress response genes in parasites aligns with host niche diversity.</title>
        <authorList>
            <person name="Hahn C."/>
            <person name="Resl P."/>
        </authorList>
    </citation>
    <scope>NUCLEOTIDE SEQUENCE [LARGE SCALE GENOMIC DNA]</scope>
    <source>
        <strain evidence="1">EGGRZ-B1_66</strain>
        <tissue evidence="1">Body</tissue>
    </source>
</reference>
<protein>
    <submittedName>
        <fullName evidence="1">Uncharacterized protein</fullName>
    </submittedName>
</protein>
<dbReference type="EMBL" id="JBJKFK010002609">
    <property type="protein sequence ID" value="KAL3310862.1"/>
    <property type="molecule type" value="Genomic_DNA"/>
</dbReference>
<evidence type="ECO:0000313" key="2">
    <source>
        <dbReference type="Proteomes" id="UP001626550"/>
    </source>
</evidence>
<organism evidence="1 2">
    <name type="scientific">Cichlidogyrus casuarinus</name>
    <dbReference type="NCBI Taxonomy" id="1844966"/>
    <lineage>
        <taxon>Eukaryota</taxon>
        <taxon>Metazoa</taxon>
        <taxon>Spiralia</taxon>
        <taxon>Lophotrochozoa</taxon>
        <taxon>Platyhelminthes</taxon>
        <taxon>Monogenea</taxon>
        <taxon>Monopisthocotylea</taxon>
        <taxon>Dactylogyridea</taxon>
        <taxon>Ancyrocephalidae</taxon>
        <taxon>Cichlidogyrus</taxon>
    </lineage>
</organism>
<name>A0ABD2PTR9_9PLAT</name>
<keyword evidence="2" id="KW-1185">Reference proteome</keyword>
<proteinExistence type="predicted"/>
<evidence type="ECO:0000313" key="1">
    <source>
        <dbReference type="EMBL" id="KAL3310862.1"/>
    </source>
</evidence>
<comment type="caution">
    <text evidence="1">The sequence shown here is derived from an EMBL/GenBank/DDBJ whole genome shotgun (WGS) entry which is preliminary data.</text>
</comment>
<gene>
    <name evidence="1" type="ORF">Ciccas_010565</name>
</gene>
<sequence>MDFLHDNSISHAGRLQMLKLKAGREFDRSNLICWFKEGLEEEKSRDLEQWTIRGKNLELVVSIKIILESVRDLVINYSIYTTLGGSSLRLDVPTRWHSLIELLESIIRNWIPLKLTFVKLKIKCPLRNEDVDRMREFELAMLRTFVMSLCQDDSTCGAIGNAGQLKNQAEQTSSAL</sequence>
<dbReference type="AlphaFoldDB" id="A0ABD2PTR9"/>
<dbReference type="Proteomes" id="UP001626550">
    <property type="component" value="Unassembled WGS sequence"/>
</dbReference>